<reference evidence="3" key="1">
    <citation type="submission" date="2023-07" db="EMBL/GenBank/DDBJ databases">
        <title>Paracoccus sp. MBLB3053 whole genome sequence.</title>
        <authorList>
            <person name="Hwang C.Y."/>
            <person name="Cho E.-S."/>
            <person name="Seo M.-J."/>
        </authorList>
    </citation>
    <scope>NUCLEOTIDE SEQUENCE [LARGE SCALE GENOMIC DNA]</scope>
    <source>
        <strain evidence="3">MBLB3053</strain>
    </source>
</reference>
<protein>
    <submittedName>
        <fullName evidence="2">Serine kinase</fullName>
    </submittedName>
</protein>
<evidence type="ECO:0000313" key="2">
    <source>
        <dbReference type="EMBL" id="MDS9465975.1"/>
    </source>
</evidence>
<name>A0ABU2HN31_9RHOB</name>
<gene>
    <name evidence="2" type="ORF">RGQ15_00095</name>
</gene>
<dbReference type="Proteomes" id="UP001269144">
    <property type="component" value="Unassembled WGS sequence"/>
</dbReference>
<evidence type="ECO:0000259" key="1">
    <source>
        <dbReference type="Pfam" id="PF07475"/>
    </source>
</evidence>
<keyword evidence="3" id="KW-1185">Reference proteome</keyword>
<accession>A0ABU2HN31</accession>
<dbReference type="InterPro" id="IPR027417">
    <property type="entry name" value="P-loop_NTPase"/>
</dbReference>
<sequence>MIVHASCVALGDRALLILGGSGSGKSSLALQLMAMGCGLVSDDRTSLAVENARLVADCPAPIRGRIEARGVGILNAEPVGPVGLVLAVDLDQPEPARLPPHRKVELLGICLPLVLGGGRAHLAPALLQYLVAGRWDQDET</sequence>
<dbReference type="InterPro" id="IPR011104">
    <property type="entry name" value="Hpr_kin/Pase_C"/>
</dbReference>
<proteinExistence type="predicted"/>
<dbReference type="SUPFAM" id="SSF53795">
    <property type="entry name" value="PEP carboxykinase-like"/>
    <property type="match status" value="1"/>
</dbReference>
<dbReference type="Pfam" id="PF07475">
    <property type="entry name" value="Hpr_kinase_C"/>
    <property type="match status" value="1"/>
</dbReference>
<evidence type="ECO:0000313" key="3">
    <source>
        <dbReference type="Proteomes" id="UP001269144"/>
    </source>
</evidence>
<dbReference type="EMBL" id="JAVQLW010000001">
    <property type="protein sequence ID" value="MDS9465975.1"/>
    <property type="molecule type" value="Genomic_DNA"/>
</dbReference>
<dbReference type="RefSeq" id="WP_311158175.1">
    <property type="nucleotide sequence ID" value="NZ_JAVQLW010000001.1"/>
</dbReference>
<feature type="domain" description="HPr kinase/phosphorylase C-terminal" evidence="1">
    <location>
        <begin position="3"/>
        <end position="77"/>
    </location>
</feature>
<comment type="caution">
    <text evidence="2">The sequence shown here is derived from an EMBL/GenBank/DDBJ whole genome shotgun (WGS) entry which is preliminary data.</text>
</comment>
<organism evidence="2 3">
    <name type="scientific">Paracoccus aurantius</name>
    <dbReference type="NCBI Taxonomy" id="3073814"/>
    <lineage>
        <taxon>Bacteria</taxon>
        <taxon>Pseudomonadati</taxon>
        <taxon>Pseudomonadota</taxon>
        <taxon>Alphaproteobacteria</taxon>
        <taxon>Rhodobacterales</taxon>
        <taxon>Paracoccaceae</taxon>
        <taxon>Paracoccus</taxon>
    </lineage>
</organism>
<dbReference type="Gene3D" id="3.40.50.300">
    <property type="entry name" value="P-loop containing nucleotide triphosphate hydrolases"/>
    <property type="match status" value="1"/>
</dbReference>
<keyword evidence="2" id="KW-0808">Transferase</keyword>
<keyword evidence="2" id="KW-0418">Kinase</keyword>
<dbReference type="GO" id="GO:0016301">
    <property type="term" value="F:kinase activity"/>
    <property type="evidence" value="ECO:0007669"/>
    <property type="project" value="UniProtKB-KW"/>
</dbReference>